<dbReference type="GO" id="GO:0005886">
    <property type="term" value="C:plasma membrane"/>
    <property type="evidence" value="ECO:0007669"/>
    <property type="project" value="UniProtKB-SubCell"/>
</dbReference>
<keyword evidence="5" id="KW-0597">Phosphoprotein</keyword>
<keyword evidence="4" id="KW-1003">Cell membrane</keyword>
<dbReference type="AlphaFoldDB" id="A0A840J7T9"/>
<sequence length="420" mass="44633">MRNRIGAFFRVAFAWRSLRWRIAALAAASATVVAVVLGVVVHQQSYARSVLEGEYLAGEALNSAEGTYRATGQPAGSTATGTVVSTGVPRPLLDAIHGSDHVVGTWFDTTQPGRPRMWAGHYLDGRLIAVRVELEETFDRLHDQDVFVVEATVGTLVVVFVAVALVSELITRRLRRVARTASRIAEGDLTARIGARPGDEIADLGSAVDSMAGALHRRLLTEQRFTADVAHELRTPLTGLVTSAELLPEGEATVLVRDRVTVLRSLVEDLLEISRLDAGVERAELTPVPLGELVAEAVSRTGLPIVAETTGARLVRTDPRRAERIVANLVHNAVRHGGPPVEVTVTGPAVRVRDHGPGFPEALISEGPQRFRTGAAERGRGQGLGLTIAAGQAEVIGAELTFSNAADGGAVATVIFPAVE</sequence>
<dbReference type="SUPFAM" id="SSF47384">
    <property type="entry name" value="Homodimeric domain of signal transducing histidine kinase"/>
    <property type="match status" value="1"/>
</dbReference>
<proteinExistence type="predicted"/>
<dbReference type="SMART" id="SM00304">
    <property type="entry name" value="HAMP"/>
    <property type="match status" value="1"/>
</dbReference>
<keyword evidence="9 16" id="KW-0418">Kinase</keyword>
<evidence type="ECO:0000259" key="14">
    <source>
        <dbReference type="PROSITE" id="PS50109"/>
    </source>
</evidence>
<comment type="subcellular location">
    <subcellularLocation>
        <location evidence="2">Cell membrane</location>
        <topology evidence="2">Multi-pass membrane protein</topology>
    </subcellularLocation>
</comment>
<dbReference type="EC" id="2.7.13.3" evidence="3"/>
<keyword evidence="6" id="KW-0808">Transferase</keyword>
<evidence type="ECO:0000256" key="7">
    <source>
        <dbReference type="ARBA" id="ARBA00022692"/>
    </source>
</evidence>
<dbReference type="Proteomes" id="UP000581769">
    <property type="component" value="Unassembled WGS sequence"/>
</dbReference>
<evidence type="ECO:0000256" key="3">
    <source>
        <dbReference type="ARBA" id="ARBA00012438"/>
    </source>
</evidence>
<keyword evidence="17" id="KW-1185">Reference proteome</keyword>
<dbReference type="GO" id="GO:0005524">
    <property type="term" value="F:ATP binding"/>
    <property type="evidence" value="ECO:0007669"/>
    <property type="project" value="UniProtKB-KW"/>
</dbReference>
<dbReference type="PROSITE" id="PS50109">
    <property type="entry name" value="HIS_KIN"/>
    <property type="match status" value="1"/>
</dbReference>
<protein>
    <recommendedName>
        <fullName evidence="3">histidine kinase</fullName>
        <ecNumber evidence="3">2.7.13.3</ecNumber>
    </recommendedName>
</protein>
<dbReference type="InterPro" id="IPR003661">
    <property type="entry name" value="HisK_dim/P_dom"/>
</dbReference>
<dbReference type="Gene3D" id="6.10.340.10">
    <property type="match status" value="1"/>
</dbReference>
<comment type="caution">
    <text evidence="16">The sequence shown here is derived from an EMBL/GenBank/DDBJ whole genome shotgun (WGS) entry which is preliminary data.</text>
</comment>
<keyword evidence="7 13" id="KW-0812">Transmembrane</keyword>
<evidence type="ECO:0000256" key="12">
    <source>
        <dbReference type="ARBA" id="ARBA00023012"/>
    </source>
</evidence>
<dbReference type="Gene3D" id="3.30.565.10">
    <property type="entry name" value="Histidine kinase-like ATPase, C-terminal domain"/>
    <property type="match status" value="1"/>
</dbReference>
<reference evidence="16 17" key="1">
    <citation type="submission" date="2020-08" db="EMBL/GenBank/DDBJ databases">
        <title>Sequencing the genomes of 1000 actinobacteria strains.</title>
        <authorList>
            <person name="Klenk H.-P."/>
        </authorList>
    </citation>
    <scope>NUCLEOTIDE SEQUENCE [LARGE SCALE GENOMIC DNA]</scope>
    <source>
        <strain evidence="16 17">DSM 45859</strain>
    </source>
</reference>
<comment type="catalytic activity">
    <reaction evidence="1">
        <text>ATP + protein L-histidine = ADP + protein N-phospho-L-histidine.</text>
        <dbReference type="EC" id="2.7.13.3"/>
    </reaction>
</comment>
<dbReference type="InterPro" id="IPR003660">
    <property type="entry name" value="HAMP_dom"/>
</dbReference>
<accession>A0A840J7T9</accession>
<dbReference type="CDD" id="cd06225">
    <property type="entry name" value="HAMP"/>
    <property type="match status" value="1"/>
</dbReference>
<evidence type="ECO:0000256" key="4">
    <source>
        <dbReference type="ARBA" id="ARBA00022475"/>
    </source>
</evidence>
<dbReference type="RefSeq" id="WP_184784050.1">
    <property type="nucleotide sequence ID" value="NZ_JACHMG010000001.1"/>
</dbReference>
<evidence type="ECO:0000256" key="5">
    <source>
        <dbReference type="ARBA" id="ARBA00022553"/>
    </source>
</evidence>
<dbReference type="Gene3D" id="1.10.287.130">
    <property type="match status" value="1"/>
</dbReference>
<evidence type="ECO:0000256" key="9">
    <source>
        <dbReference type="ARBA" id="ARBA00022777"/>
    </source>
</evidence>
<dbReference type="InterPro" id="IPR036097">
    <property type="entry name" value="HisK_dim/P_sf"/>
</dbReference>
<evidence type="ECO:0000259" key="15">
    <source>
        <dbReference type="PROSITE" id="PS50885"/>
    </source>
</evidence>
<dbReference type="InterPro" id="IPR003594">
    <property type="entry name" value="HATPase_dom"/>
</dbReference>
<keyword evidence="13" id="KW-0472">Membrane</keyword>
<dbReference type="Pfam" id="PF02518">
    <property type="entry name" value="HATPase_c"/>
    <property type="match status" value="1"/>
</dbReference>
<dbReference type="PROSITE" id="PS50885">
    <property type="entry name" value="HAMP"/>
    <property type="match status" value="1"/>
</dbReference>
<dbReference type="InterPro" id="IPR050980">
    <property type="entry name" value="2C_sensor_his_kinase"/>
</dbReference>
<keyword evidence="10" id="KW-0067">ATP-binding</keyword>
<keyword evidence="11 13" id="KW-1133">Transmembrane helix</keyword>
<evidence type="ECO:0000313" key="16">
    <source>
        <dbReference type="EMBL" id="MBB4689524.1"/>
    </source>
</evidence>
<evidence type="ECO:0000256" key="13">
    <source>
        <dbReference type="SAM" id="Phobius"/>
    </source>
</evidence>
<evidence type="ECO:0000256" key="6">
    <source>
        <dbReference type="ARBA" id="ARBA00022679"/>
    </source>
</evidence>
<feature type="domain" description="HAMP" evidence="15">
    <location>
        <begin position="168"/>
        <end position="220"/>
    </location>
</feature>
<evidence type="ECO:0000256" key="1">
    <source>
        <dbReference type="ARBA" id="ARBA00000085"/>
    </source>
</evidence>
<dbReference type="GO" id="GO:0000155">
    <property type="term" value="F:phosphorelay sensor kinase activity"/>
    <property type="evidence" value="ECO:0007669"/>
    <property type="project" value="InterPro"/>
</dbReference>
<dbReference type="PANTHER" id="PTHR44936:SF9">
    <property type="entry name" value="SENSOR PROTEIN CREC"/>
    <property type="match status" value="1"/>
</dbReference>
<feature type="transmembrane region" description="Helical" evidence="13">
    <location>
        <begin position="146"/>
        <end position="166"/>
    </location>
</feature>
<evidence type="ECO:0000256" key="11">
    <source>
        <dbReference type="ARBA" id="ARBA00022989"/>
    </source>
</evidence>
<gene>
    <name evidence="16" type="ORF">BJY18_007009</name>
</gene>
<evidence type="ECO:0000313" key="17">
    <source>
        <dbReference type="Proteomes" id="UP000581769"/>
    </source>
</evidence>
<dbReference type="SUPFAM" id="SSF55874">
    <property type="entry name" value="ATPase domain of HSP90 chaperone/DNA topoisomerase II/histidine kinase"/>
    <property type="match status" value="1"/>
</dbReference>
<organism evidence="16 17">
    <name type="scientific">Amycolatopsis jiangsuensis</name>
    <dbReference type="NCBI Taxonomy" id="1181879"/>
    <lineage>
        <taxon>Bacteria</taxon>
        <taxon>Bacillati</taxon>
        <taxon>Actinomycetota</taxon>
        <taxon>Actinomycetes</taxon>
        <taxon>Pseudonocardiales</taxon>
        <taxon>Pseudonocardiaceae</taxon>
        <taxon>Amycolatopsis</taxon>
    </lineage>
</organism>
<dbReference type="PANTHER" id="PTHR44936">
    <property type="entry name" value="SENSOR PROTEIN CREC"/>
    <property type="match status" value="1"/>
</dbReference>
<dbReference type="InterPro" id="IPR005467">
    <property type="entry name" value="His_kinase_dom"/>
</dbReference>
<evidence type="ECO:0000256" key="10">
    <source>
        <dbReference type="ARBA" id="ARBA00022840"/>
    </source>
</evidence>
<dbReference type="SUPFAM" id="SSF158472">
    <property type="entry name" value="HAMP domain-like"/>
    <property type="match status" value="1"/>
</dbReference>
<dbReference type="SMART" id="SM00387">
    <property type="entry name" value="HATPase_c"/>
    <property type="match status" value="1"/>
</dbReference>
<keyword evidence="12" id="KW-0902">Two-component regulatory system</keyword>
<dbReference type="Pfam" id="PF00672">
    <property type="entry name" value="HAMP"/>
    <property type="match status" value="1"/>
</dbReference>
<dbReference type="SMART" id="SM00388">
    <property type="entry name" value="HisKA"/>
    <property type="match status" value="1"/>
</dbReference>
<feature type="domain" description="Histidine kinase" evidence="14">
    <location>
        <begin position="228"/>
        <end position="420"/>
    </location>
</feature>
<evidence type="ECO:0000256" key="2">
    <source>
        <dbReference type="ARBA" id="ARBA00004651"/>
    </source>
</evidence>
<evidence type="ECO:0000256" key="8">
    <source>
        <dbReference type="ARBA" id="ARBA00022741"/>
    </source>
</evidence>
<keyword evidence="8" id="KW-0547">Nucleotide-binding</keyword>
<dbReference type="Pfam" id="PF00512">
    <property type="entry name" value="HisKA"/>
    <property type="match status" value="1"/>
</dbReference>
<dbReference type="InterPro" id="IPR036890">
    <property type="entry name" value="HATPase_C_sf"/>
</dbReference>
<name>A0A840J7T9_9PSEU</name>
<dbReference type="CDD" id="cd00082">
    <property type="entry name" value="HisKA"/>
    <property type="match status" value="1"/>
</dbReference>
<dbReference type="EMBL" id="JACHMG010000001">
    <property type="protein sequence ID" value="MBB4689524.1"/>
    <property type="molecule type" value="Genomic_DNA"/>
</dbReference>